<keyword evidence="3" id="KW-1185">Reference proteome</keyword>
<evidence type="ECO:0000313" key="2">
    <source>
        <dbReference type="EMBL" id="KAK8067276.1"/>
    </source>
</evidence>
<gene>
    <name evidence="2" type="ORF">PG997_014023</name>
</gene>
<feature type="chain" id="PRO_5046539421" evidence="1">
    <location>
        <begin position="19"/>
        <end position="142"/>
    </location>
</feature>
<evidence type="ECO:0000313" key="3">
    <source>
        <dbReference type="Proteomes" id="UP001433268"/>
    </source>
</evidence>
<keyword evidence="1" id="KW-0732">Signal</keyword>
<proteinExistence type="predicted"/>
<dbReference type="EMBL" id="JAQQWN010000009">
    <property type="protein sequence ID" value="KAK8067276.1"/>
    <property type="molecule type" value="Genomic_DNA"/>
</dbReference>
<dbReference type="RefSeq" id="XP_066664029.1">
    <property type="nucleotide sequence ID" value="XM_066818337.1"/>
</dbReference>
<accession>A0ABR1V7V5</accession>
<dbReference type="Proteomes" id="UP001433268">
    <property type="component" value="Unassembled WGS sequence"/>
</dbReference>
<evidence type="ECO:0000256" key="1">
    <source>
        <dbReference type="SAM" id="SignalP"/>
    </source>
</evidence>
<name>A0ABR1V7V5_9PEZI</name>
<organism evidence="2 3">
    <name type="scientific">Apiospora hydei</name>
    <dbReference type="NCBI Taxonomy" id="1337664"/>
    <lineage>
        <taxon>Eukaryota</taxon>
        <taxon>Fungi</taxon>
        <taxon>Dikarya</taxon>
        <taxon>Ascomycota</taxon>
        <taxon>Pezizomycotina</taxon>
        <taxon>Sordariomycetes</taxon>
        <taxon>Xylariomycetidae</taxon>
        <taxon>Amphisphaeriales</taxon>
        <taxon>Apiosporaceae</taxon>
        <taxon>Apiospora</taxon>
    </lineage>
</organism>
<feature type="signal peptide" evidence="1">
    <location>
        <begin position="1"/>
        <end position="18"/>
    </location>
</feature>
<comment type="caution">
    <text evidence="2">The sequence shown here is derived from an EMBL/GenBank/DDBJ whole genome shotgun (WGS) entry which is preliminary data.</text>
</comment>
<dbReference type="GeneID" id="92051397"/>
<sequence>MHLLSVFILVNLASSACGNFWVFEEGDISGTTLYPGYRFFNCDEVKSAIWWQVQDDVSGDKKGVRAEGTDLLSPDILEVHVDNVYFTIYKHINYAIYDVEANYRGFCQPVAGVAYNCVGDSSTSYGRSVYHCTCDYVAVDMN</sequence>
<protein>
    <submittedName>
        <fullName evidence="2">Uncharacterized protein</fullName>
    </submittedName>
</protein>
<reference evidence="2 3" key="1">
    <citation type="submission" date="2023-01" db="EMBL/GenBank/DDBJ databases">
        <title>Analysis of 21 Apiospora genomes using comparative genomics revels a genus with tremendous synthesis potential of carbohydrate active enzymes and secondary metabolites.</title>
        <authorList>
            <person name="Sorensen T."/>
        </authorList>
    </citation>
    <scope>NUCLEOTIDE SEQUENCE [LARGE SCALE GENOMIC DNA]</scope>
    <source>
        <strain evidence="2 3">CBS 114990</strain>
    </source>
</reference>